<evidence type="ECO:0000313" key="12">
    <source>
        <dbReference type="Proteomes" id="UP000189177"/>
    </source>
</evidence>
<keyword evidence="3 7" id="KW-0489">Methyltransferase</keyword>
<dbReference type="PROSITE" id="PS51689">
    <property type="entry name" value="SAM_RNA_A_N6_MT"/>
    <property type="match status" value="1"/>
</dbReference>
<evidence type="ECO:0000256" key="9">
    <source>
        <dbReference type="SAM" id="MobiDB-lite"/>
    </source>
</evidence>
<evidence type="ECO:0000256" key="6">
    <source>
        <dbReference type="ARBA" id="ARBA00022884"/>
    </source>
</evidence>
<dbReference type="CDD" id="cd02440">
    <property type="entry name" value="AdoMet_MTases"/>
    <property type="match status" value="1"/>
</dbReference>
<reference evidence="11 12" key="1">
    <citation type="submission" date="2017-02" db="EMBL/GenBank/DDBJ databases">
        <title>Genomic diversity within the haloalkaliphilic genus Thioalkalivibrio.</title>
        <authorList>
            <person name="Ahn A.-C."/>
            <person name="Meier-Kolthoff J."/>
            <person name="Overmars L."/>
            <person name="Richter M."/>
            <person name="Woyke T."/>
            <person name="Sorokin D.Y."/>
            <person name="Muyzer G."/>
        </authorList>
    </citation>
    <scope>NUCLEOTIDE SEQUENCE [LARGE SCALE GENOMIC DNA]</scope>
    <source>
        <strain evidence="11 12">HL17</strain>
    </source>
</reference>
<feature type="domain" description="Ribosomal RNA adenine methylase transferase N-terminal" evidence="10">
    <location>
        <begin position="32"/>
        <end position="204"/>
    </location>
</feature>
<keyword evidence="4 7" id="KW-0808">Transferase</keyword>
<dbReference type="Gene3D" id="3.40.50.150">
    <property type="entry name" value="Vaccinia Virus protein VP39"/>
    <property type="match status" value="1"/>
</dbReference>
<feature type="binding site" evidence="7 8">
    <location>
        <position position="27"/>
    </location>
    <ligand>
        <name>S-adenosyl-L-methionine</name>
        <dbReference type="ChEBI" id="CHEBI:59789"/>
    </ligand>
</feature>
<comment type="catalytic activity">
    <reaction evidence="7">
        <text>adenosine(1518)/adenosine(1519) in 16S rRNA + 4 S-adenosyl-L-methionine = N(6)-dimethyladenosine(1518)/N(6)-dimethyladenosine(1519) in 16S rRNA + 4 S-adenosyl-L-homocysteine + 4 H(+)</text>
        <dbReference type="Rhea" id="RHEA:19609"/>
        <dbReference type="Rhea" id="RHEA-COMP:10232"/>
        <dbReference type="Rhea" id="RHEA-COMP:10233"/>
        <dbReference type="ChEBI" id="CHEBI:15378"/>
        <dbReference type="ChEBI" id="CHEBI:57856"/>
        <dbReference type="ChEBI" id="CHEBI:59789"/>
        <dbReference type="ChEBI" id="CHEBI:74411"/>
        <dbReference type="ChEBI" id="CHEBI:74493"/>
        <dbReference type="EC" id="2.1.1.182"/>
    </reaction>
</comment>
<dbReference type="RefSeq" id="WP_077244607.1">
    <property type="nucleotide sequence ID" value="NZ_MUZR01000046.1"/>
</dbReference>
<keyword evidence="6 7" id="KW-0694">RNA-binding</keyword>
<evidence type="ECO:0000313" key="11">
    <source>
        <dbReference type="EMBL" id="OOC09522.1"/>
    </source>
</evidence>
<dbReference type="InterPro" id="IPR001737">
    <property type="entry name" value="KsgA/Erm"/>
</dbReference>
<protein>
    <recommendedName>
        <fullName evidence="7">Ribosomal RNA small subunit methyltransferase A</fullName>
        <ecNumber evidence="7">2.1.1.182</ecNumber>
    </recommendedName>
    <alternativeName>
        <fullName evidence="7">16S rRNA (adenine(1518)-N(6)/adenine(1519)-N(6))-dimethyltransferase</fullName>
    </alternativeName>
    <alternativeName>
        <fullName evidence="7">16S rRNA dimethyladenosine transferase</fullName>
    </alternativeName>
    <alternativeName>
        <fullName evidence="7">16S rRNA dimethylase</fullName>
    </alternativeName>
    <alternativeName>
        <fullName evidence="7">S-adenosylmethionine-6-N', N'-adenosyl(rRNA) dimethyltransferase</fullName>
    </alternativeName>
</protein>
<dbReference type="STRING" id="252474.B1A74_10480"/>
<dbReference type="HAMAP" id="MF_00607">
    <property type="entry name" value="16SrRNA_methyltr_A"/>
    <property type="match status" value="1"/>
</dbReference>
<gene>
    <name evidence="7" type="primary">rsmA</name>
    <name evidence="7" type="synonym">ksgA</name>
    <name evidence="11" type="ORF">B1A74_10480</name>
</gene>
<dbReference type="GO" id="GO:0005829">
    <property type="term" value="C:cytosol"/>
    <property type="evidence" value="ECO:0007669"/>
    <property type="project" value="TreeGrafter"/>
</dbReference>
<evidence type="ECO:0000259" key="10">
    <source>
        <dbReference type="SMART" id="SM00650"/>
    </source>
</evidence>
<dbReference type="PROSITE" id="PS01131">
    <property type="entry name" value="RRNA_A_DIMETH"/>
    <property type="match status" value="1"/>
</dbReference>
<accession>A0A1V2ZWM5</accession>
<proteinExistence type="inferred from homology"/>
<dbReference type="InterPro" id="IPR029063">
    <property type="entry name" value="SAM-dependent_MTases_sf"/>
</dbReference>
<dbReference type="Pfam" id="PF00398">
    <property type="entry name" value="RrnaAD"/>
    <property type="match status" value="1"/>
</dbReference>
<feature type="binding site" evidence="7 8">
    <location>
        <position position="25"/>
    </location>
    <ligand>
        <name>S-adenosyl-L-methionine</name>
        <dbReference type="ChEBI" id="CHEBI:59789"/>
    </ligand>
</feature>
<organism evidence="11 12">
    <name type="scientific">Thioalkalivibrio halophilus</name>
    <dbReference type="NCBI Taxonomy" id="252474"/>
    <lineage>
        <taxon>Bacteria</taxon>
        <taxon>Pseudomonadati</taxon>
        <taxon>Pseudomonadota</taxon>
        <taxon>Gammaproteobacteria</taxon>
        <taxon>Chromatiales</taxon>
        <taxon>Ectothiorhodospiraceae</taxon>
        <taxon>Thioalkalivibrio</taxon>
    </lineage>
</organism>
<dbReference type="AlphaFoldDB" id="A0A1V2ZWM5"/>
<evidence type="ECO:0000256" key="4">
    <source>
        <dbReference type="ARBA" id="ARBA00022679"/>
    </source>
</evidence>
<comment type="caution">
    <text evidence="11">The sequence shown here is derived from an EMBL/GenBank/DDBJ whole genome shotgun (WGS) entry which is preliminary data.</text>
</comment>
<evidence type="ECO:0000256" key="5">
    <source>
        <dbReference type="ARBA" id="ARBA00022691"/>
    </source>
</evidence>
<feature type="binding site" evidence="7 8">
    <location>
        <position position="119"/>
    </location>
    <ligand>
        <name>S-adenosyl-L-methionine</name>
        <dbReference type="ChEBI" id="CHEBI:59789"/>
    </ligand>
</feature>
<dbReference type="SMART" id="SM00650">
    <property type="entry name" value="rADc"/>
    <property type="match status" value="1"/>
</dbReference>
<dbReference type="OrthoDB" id="9814755at2"/>
<dbReference type="GO" id="GO:0052908">
    <property type="term" value="F:16S rRNA (adenine(1518)-N(6)/adenine(1519)-N(6))-dimethyltransferase activity"/>
    <property type="evidence" value="ECO:0007669"/>
    <property type="project" value="UniProtKB-EC"/>
</dbReference>
<dbReference type="InterPro" id="IPR023165">
    <property type="entry name" value="rRNA_Ade_diMease-like_C"/>
</dbReference>
<name>A0A1V2ZWM5_9GAMM</name>
<comment type="similarity">
    <text evidence="7">Belongs to the class I-like SAM-binding methyltransferase superfamily. rRNA adenine N(6)-methyltransferase family. RsmA subfamily.</text>
</comment>
<feature type="binding site" evidence="7 8">
    <location>
        <position position="52"/>
    </location>
    <ligand>
        <name>S-adenosyl-L-methionine</name>
        <dbReference type="ChEBI" id="CHEBI:59789"/>
    </ligand>
</feature>
<dbReference type="Gene3D" id="1.10.8.100">
    <property type="entry name" value="Ribosomal RNA adenine dimethylase-like, domain 2"/>
    <property type="match status" value="1"/>
</dbReference>
<dbReference type="EMBL" id="MUZR01000046">
    <property type="protein sequence ID" value="OOC09522.1"/>
    <property type="molecule type" value="Genomic_DNA"/>
</dbReference>
<comment type="subcellular location">
    <subcellularLocation>
        <location evidence="7">Cytoplasm</location>
    </subcellularLocation>
</comment>
<dbReference type="EC" id="2.1.1.182" evidence="7"/>
<comment type="function">
    <text evidence="7">Specifically dimethylates two adjacent adenosines (A1518 and A1519) in the loop of a conserved hairpin near the 3'-end of 16S rRNA in the 30S particle. May play a critical role in biogenesis of 30S subunits.</text>
</comment>
<dbReference type="InterPro" id="IPR011530">
    <property type="entry name" value="rRNA_adenine_dimethylase"/>
</dbReference>
<evidence type="ECO:0000256" key="3">
    <source>
        <dbReference type="ARBA" id="ARBA00022603"/>
    </source>
</evidence>
<dbReference type="NCBIfam" id="TIGR00755">
    <property type="entry name" value="ksgA"/>
    <property type="match status" value="1"/>
</dbReference>
<sequence>MTRRTRRPAAGDEGPGPVRRRFGQNFLHDPGILDRIVRAIDPQPDDRMLEIGPGRGALTVPLLDRLQKLDAVEIDRDLAAALRSHFPPERLTLHTGDALELDLAALSETPPAGWRVVGNLPYNISTPLLFHLLGQSEHIRDMHFLLQREVVERITAEPGSKRYGRLSVMVAARARATELLGVPPGAFHPPPKVHSAVVRIVPDAEPRVPAARLPAFAALVNRAFSNRRKTLRRGLAGLLEAADIEAAGLDPGQRPETVDVAGFDALARQIPESAGAE</sequence>
<dbReference type="PANTHER" id="PTHR11727">
    <property type="entry name" value="DIMETHYLADENOSINE TRANSFERASE"/>
    <property type="match status" value="1"/>
</dbReference>
<keyword evidence="5 7" id="KW-0949">S-adenosyl-L-methionine</keyword>
<dbReference type="Proteomes" id="UP000189177">
    <property type="component" value="Unassembled WGS sequence"/>
</dbReference>
<feature type="binding site" evidence="7 8">
    <location>
        <position position="97"/>
    </location>
    <ligand>
        <name>S-adenosyl-L-methionine</name>
        <dbReference type="ChEBI" id="CHEBI:59789"/>
    </ligand>
</feature>
<keyword evidence="1 7" id="KW-0963">Cytoplasm</keyword>
<dbReference type="SUPFAM" id="SSF53335">
    <property type="entry name" value="S-adenosyl-L-methionine-dependent methyltransferases"/>
    <property type="match status" value="1"/>
</dbReference>
<dbReference type="InterPro" id="IPR020598">
    <property type="entry name" value="rRNA_Ade_methylase_Trfase_N"/>
</dbReference>
<keyword evidence="2 7" id="KW-0698">rRNA processing</keyword>
<evidence type="ECO:0000256" key="8">
    <source>
        <dbReference type="PROSITE-ProRule" id="PRU01026"/>
    </source>
</evidence>
<dbReference type="PANTHER" id="PTHR11727:SF7">
    <property type="entry name" value="DIMETHYLADENOSINE TRANSFERASE-RELATED"/>
    <property type="match status" value="1"/>
</dbReference>
<keyword evidence="12" id="KW-1185">Reference proteome</keyword>
<feature type="binding site" evidence="7 8">
    <location>
        <position position="73"/>
    </location>
    <ligand>
        <name>S-adenosyl-L-methionine</name>
        <dbReference type="ChEBI" id="CHEBI:59789"/>
    </ligand>
</feature>
<evidence type="ECO:0000256" key="1">
    <source>
        <dbReference type="ARBA" id="ARBA00022490"/>
    </source>
</evidence>
<evidence type="ECO:0000256" key="2">
    <source>
        <dbReference type="ARBA" id="ARBA00022552"/>
    </source>
</evidence>
<feature type="region of interest" description="Disordered" evidence="9">
    <location>
        <begin position="1"/>
        <end position="23"/>
    </location>
</feature>
<dbReference type="InterPro" id="IPR020596">
    <property type="entry name" value="rRNA_Ade_Mease_Trfase_CS"/>
</dbReference>
<dbReference type="GO" id="GO:0003723">
    <property type="term" value="F:RNA binding"/>
    <property type="evidence" value="ECO:0007669"/>
    <property type="project" value="UniProtKB-UniRule"/>
</dbReference>
<evidence type="ECO:0000256" key="7">
    <source>
        <dbReference type="HAMAP-Rule" id="MF_00607"/>
    </source>
</evidence>